<organism evidence="7 8">
    <name type="scientific">Globodera pallida</name>
    <name type="common">Potato cyst nematode worm</name>
    <name type="synonym">Heterodera pallida</name>
    <dbReference type="NCBI Taxonomy" id="36090"/>
    <lineage>
        <taxon>Eukaryota</taxon>
        <taxon>Metazoa</taxon>
        <taxon>Ecdysozoa</taxon>
        <taxon>Nematoda</taxon>
        <taxon>Chromadorea</taxon>
        <taxon>Rhabditida</taxon>
        <taxon>Tylenchina</taxon>
        <taxon>Tylenchomorpha</taxon>
        <taxon>Tylenchoidea</taxon>
        <taxon>Heteroderidae</taxon>
        <taxon>Heteroderinae</taxon>
        <taxon>Globodera</taxon>
    </lineage>
</organism>
<dbReference type="InterPro" id="IPR003598">
    <property type="entry name" value="Ig_sub2"/>
</dbReference>
<evidence type="ECO:0000313" key="7">
    <source>
        <dbReference type="Proteomes" id="UP000050741"/>
    </source>
</evidence>
<proteinExistence type="predicted"/>
<dbReference type="GO" id="GO:0050808">
    <property type="term" value="P:synapse organization"/>
    <property type="evidence" value="ECO:0007669"/>
    <property type="project" value="TreeGrafter"/>
</dbReference>
<feature type="region of interest" description="Disordered" evidence="5">
    <location>
        <begin position="1"/>
        <end position="23"/>
    </location>
</feature>
<reference evidence="8" key="3">
    <citation type="submission" date="2016-06" db="UniProtKB">
        <authorList>
            <consortium name="WormBaseParasite"/>
        </authorList>
    </citation>
    <scope>IDENTIFICATION</scope>
</reference>
<reference evidence="7" key="2">
    <citation type="submission" date="2014-05" db="EMBL/GenBank/DDBJ databases">
        <title>The genome and life-stage specific transcriptomes of Globodera pallida elucidate key aspects of plant parasitism by a cyst nematode.</title>
        <authorList>
            <person name="Cotton J.A."/>
            <person name="Lilley C.J."/>
            <person name="Jones L.M."/>
            <person name="Kikuchi T."/>
            <person name="Reid A.J."/>
            <person name="Thorpe P."/>
            <person name="Tsai I.J."/>
            <person name="Beasley H."/>
            <person name="Blok V."/>
            <person name="Cock P.J.A."/>
            <person name="Van den Akker S.E."/>
            <person name="Holroyd N."/>
            <person name="Hunt M."/>
            <person name="Mantelin S."/>
            <person name="Naghra H."/>
            <person name="Pain A."/>
            <person name="Palomares-Rius J.E."/>
            <person name="Zarowiecki M."/>
            <person name="Berriman M."/>
            <person name="Jones J.T."/>
            <person name="Urwin P.E."/>
        </authorList>
    </citation>
    <scope>NUCLEOTIDE SEQUENCE [LARGE SCALE GENOMIC DNA]</scope>
    <source>
        <strain evidence="7">Lindley</strain>
    </source>
</reference>
<dbReference type="GO" id="GO:0043025">
    <property type="term" value="C:neuronal cell body"/>
    <property type="evidence" value="ECO:0007669"/>
    <property type="project" value="TreeGrafter"/>
</dbReference>
<evidence type="ECO:0000313" key="8">
    <source>
        <dbReference type="WBParaSite" id="GPLIN_001177100"/>
    </source>
</evidence>
<dbReference type="InterPro" id="IPR013783">
    <property type="entry name" value="Ig-like_fold"/>
</dbReference>
<dbReference type="WBParaSite" id="GPLIN_001177100">
    <property type="protein sequence ID" value="GPLIN_001177100"/>
    <property type="gene ID" value="GPLIN_001177100"/>
</dbReference>
<dbReference type="InterPro" id="IPR050958">
    <property type="entry name" value="Cell_Adh-Cytoskel_Orgn"/>
</dbReference>
<dbReference type="SUPFAM" id="SSF48726">
    <property type="entry name" value="Immunoglobulin"/>
    <property type="match status" value="1"/>
</dbReference>
<dbReference type="Gene3D" id="2.60.40.10">
    <property type="entry name" value="Immunoglobulins"/>
    <property type="match status" value="1"/>
</dbReference>
<dbReference type="SMART" id="SM00408">
    <property type="entry name" value="IGc2"/>
    <property type="match status" value="1"/>
</dbReference>
<feature type="domain" description="Ig-like" evidence="6">
    <location>
        <begin position="129"/>
        <end position="241"/>
    </location>
</feature>
<evidence type="ECO:0000256" key="5">
    <source>
        <dbReference type="SAM" id="MobiDB-lite"/>
    </source>
</evidence>
<reference evidence="7" key="1">
    <citation type="submission" date="2013-12" db="EMBL/GenBank/DDBJ databases">
        <authorList>
            <person name="Aslett M."/>
        </authorList>
    </citation>
    <scope>NUCLEOTIDE SEQUENCE [LARGE SCALE GENOMIC DNA]</scope>
    <source>
        <strain evidence="7">Lindley</strain>
    </source>
</reference>
<dbReference type="PROSITE" id="PS50835">
    <property type="entry name" value="IG_LIKE"/>
    <property type="match status" value="1"/>
</dbReference>
<dbReference type="InterPro" id="IPR013098">
    <property type="entry name" value="Ig_I-set"/>
</dbReference>
<feature type="region of interest" description="Disordered" evidence="5">
    <location>
        <begin position="117"/>
        <end position="141"/>
    </location>
</feature>
<evidence type="ECO:0000256" key="2">
    <source>
        <dbReference type="ARBA" id="ARBA00022737"/>
    </source>
</evidence>
<dbReference type="Proteomes" id="UP000050741">
    <property type="component" value="Unassembled WGS sequence"/>
</dbReference>
<evidence type="ECO:0000256" key="3">
    <source>
        <dbReference type="ARBA" id="ARBA00023157"/>
    </source>
</evidence>
<keyword evidence="2" id="KW-0677">Repeat</keyword>
<dbReference type="InterPro" id="IPR036179">
    <property type="entry name" value="Ig-like_dom_sf"/>
</dbReference>
<keyword evidence="3" id="KW-1015">Disulfide bond</keyword>
<keyword evidence="7" id="KW-1185">Reference proteome</keyword>
<accession>A0A183CFW6</accession>
<keyword evidence="4" id="KW-0393">Immunoglobulin domain</keyword>
<protein>
    <submittedName>
        <fullName evidence="8">Ig-like domain-containing protein</fullName>
    </submittedName>
</protein>
<dbReference type="GO" id="GO:0007156">
    <property type="term" value="P:homophilic cell adhesion via plasma membrane adhesion molecules"/>
    <property type="evidence" value="ECO:0007669"/>
    <property type="project" value="TreeGrafter"/>
</dbReference>
<dbReference type="GO" id="GO:0008046">
    <property type="term" value="F:axon guidance receptor activity"/>
    <property type="evidence" value="ECO:0007669"/>
    <property type="project" value="TreeGrafter"/>
</dbReference>
<evidence type="ECO:0000256" key="1">
    <source>
        <dbReference type="ARBA" id="ARBA00022729"/>
    </source>
</evidence>
<keyword evidence="1" id="KW-0732">Signal</keyword>
<dbReference type="PANTHER" id="PTHR45080">
    <property type="entry name" value="CONTACTIN 5"/>
    <property type="match status" value="1"/>
</dbReference>
<dbReference type="InterPro" id="IPR007110">
    <property type="entry name" value="Ig-like_dom"/>
</dbReference>
<name>A0A183CFW6_GLOPA</name>
<dbReference type="GO" id="GO:0030424">
    <property type="term" value="C:axon"/>
    <property type="evidence" value="ECO:0007669"/>
    <property type="project" value="TreeGrafter"/>
</dbReference>
<sequence length="243" mass="26393">MAHQPKRPKAGLSNSASIGRLSKRLRMRSIGRRRRKSAAVECSSPPLPDECCWTSSSTTPPLLALCCANAAAAPVPASTFRSQSISSSSPCRRPIGFASSCTPSCSCSCSSLMPEMESRGSGRGTSPKPRRSGSSEGGTAAGVQDSAHIVTGSYFSQVFRLGFKLRLICKARGDPRPKIKWFKEGMEMQPKRNAHYYEKPLGKEEIWSKLEIDPATMGDQGIYACVANNQYGVMAKNFKAEYR</sequence>
<dbReference type="PANTHER" id="PTHR45080:SF8">
    <property type="entry name" value="IG-LIKE DOMAIN-CONTAINING PROTEIN"/>
    <property type="match status" value="1"/>
</dbReference>
<dbReference type="Pfam" id="PF07679">
    <property type="entry name" value="I-set"/>
    <property type="match status" value="1"/>
</dbReference>
<dbReference type="CDD" id="cd00096">
    <property type="entry name" value="Ig"/>
    <property type="match status" value="1"/>
</dbReference>
<evidence type="ECO:0000256" key="4">
    <source>
        <dbReference type="ARBA" id="ARBA00023319"/>
    </source>
</evidence>
<dbReference type="GO" id="GO:0005886">
    <property type="term" value="C:plasma membrane"/>
    <property type="evidence" value="ECO:0007669"/>
    <property type="project" value="TreeGrafter"/>
</dbReference>
<dbReference type="FunFam" id="2.60.40.10:FF:000032">
    <property type="entry name" value="palladin isoform X1"/>
    <property type="match status" value="1"/>
</dbReference>
<dbReference type="AlphaFoldDB" id="A0A183CFW6"/>
<evidence type="ECO:0000259" key="6">
    <source>
        <dbReference type="PROSITE" id="PS50835"/>
    </source>
</evidence>